<sequence>EAHSGAIAGRADLLQHHPSAACADDRCTGTGRDRRRGQHGARPFRIDPFGDAAARPHGLPDAQRPPDQARTADLRALHRAGAHESLDQPGRSALRRRRADRARPPQTHRAERAALAGRTARSEADRSARGDAEASRGRADGRWPSNGGTAVRVRTVRLDAVLAPPIRSEQRERLAPRPDQGGLHRSGLGSDIRRPPRDRRPASRFGLRHCRCVLQRSPPGLESEHKKHPGLDHEDAGQGRQHAGQSLPGEDRDHDVLDQRGRDPSGGGADRRAAKPIARREQFRDVHREPGRQHDIDRGDEQEAHGCERNTVRHMRIG</sequence>
<gene>
    <name evidence="2" type="ORF">chiPu_0028502</name>
</gene>
<accession>A0A401TPB1</accession>
<reference evidence="2 3" key="1">
    <citation type="journal article" date="2018" name="Nat. Ecol. Evol.">
        <title>Shark genomes provide insights into elasmobranch evolution and the origin of vertebrates.</title>
        <authorList>
            <person name="Hara Y"/>
            <person name="Yamaguchi K"/>
            <person name="Onimaru K"/>
            <person name="Kadota M"/>
            <person name="Koyanagi M"/>
            <person name="Keeley SD"/>
            <person name="Tatsumi K"/>
            <person name="Tanaka K"/>
            <person name="Motone F"/>
            <person name="Kageyama Y"/>
            <person name="Nozu R"/>
            <person name="Adachi N"/>
            <person name="Nishimura O"/>
            <person name="Nakagawa R"/>
            <person name="Tanegashima C"/>
            <person name="Kiyatake I"/>
            <person name="Matsumoto R"/>
            <person name="Murakumo K"/>
            <person name="Nishida K"/>
            <person name="Terakita A"/>
            <person name="Kuratani S"/>
            <person name="Sato K"/>
            <person name="Hyodo S Kuraku.S."/>
        </authorList>
    </citation>
    <scope>NUCLEOTIDE SEQUENCE [LARGE SCALE GENOMIC DNA]</scope>
</reference>
<evidence type="ECO:0000313" key="3">
    <source>
        <dbReference type="Proteomes" id="UP000287033"/>
    </source>
</evidence>
<dbReference type="EMBL" id="BEZZ01132925">
    <property type="protein sequence ID" value="GCC44459.1"/>
    <property type="molecule type" value="Genomic_DNA"/>
</dbReference>
<dbReference type="AlphaFoldDB" id="A0A401TPB1"/>
<organism evidence="2 3">
    <name type="scientific">Chiloscyllium punctatum</name>
    <name type="common">Brownbanded bambooshark</name>
    <name type="synonym">Hemiscyllium punctatum</name>
    <dbReference type="NCBI Taxonomy" id="137246"/>
    <lineage>
        <taxon>Eukaryota</taxon>
        <taxon>Metazoa</taxon>
        <taxon>Chordata</taxon>
        <taxon>Craniata</taxon>
        <taxon>Vertebrata</taxon>
        <taxon>Chondrichthyes</taxon>
        <taxon>Elasmobranchii</taxon>
        <taxon>Galeomorphii</taxon>
        <taxon>Galeoidea</taxon>
        <taxon>Orectolobiformes</taxon>
        <taxon>Hemiscylliidae</taxon>
        <taxon>Chiloscyllium</taxon>
    </lineage>
</organism>
<protein>
    <submittedName>
        <fullName evidence="2">Uncharacterized protein</fullName>
    </submittedName>
</protein>
<feature type="non-terminal residue" evidence="2">
    <location>
        <position position="1"/>
    </location>
</feature>
<feature type="compositionally biased region" description="Basic and acidic residues" evidence="1">
    <location>
        <begin position="120"/>
        <end position="141"/>
    </location>
</feature>
<feature type="compositionally biased region" description="Basic and acidic residues" evidence="1">
    <location>
        <begin position="191"/>
        <end position="201"/>
    </location>
</feature>
<feature type="region of interest" description="Disordered" evidence="1">
    <location>
        <begin position="216"/>
        <end position="318"/>
    </location>
</feature>
<dbReference type="Proteomes" id="UP000287033">
    <property type="component" value="Unassembled WGS sequence"/>
</dbReference>
<feature type="compositionally biased region" description="Basic and acidic residues" evidence="1">
    <location>
        <begin position="222"/>
        <end position="237"/>
    </location>
</feature>
<keyword evidence="3" id="KW-1185">Reference proteome</keyword>
<feature type="compositionally biased region" description="Basic and acidic residues" evidence="1">
    <location>
        <begin position="70"/>
        <end position="86"/>
    </location>
</feature>
<proteinExistence type="predicted"/>
<feature type="region of interest" description="Disordered" evidence="1">
    <location>
        <begin position="167"/>
        <end position="204"/>
    </location>
</feature>
<evidence type="ECO:0000256" key="1">
    <source>
        <dbReference type="SAM" id="MobiDB-lite"/>
    </source>
</evidence>
<comment type="caution">
    <text evidence="2">The sequence shown here is derived from an EMBL/GenBank/DDBJ whole genome shotgun (WGS) entry which is preliminary data.</text>
</comment>
<evidence type="ECO:0000313" key="2">
    <source>
        <dbReference type="EMBL" id="GCC44459.1"/>
    </source>
</evidence>
<name>A0A401TPB1_CHIPU</name>
<feature type="region of interest" description="Disordered" evidence="1">
    <location>
        <begin position="1"/>
        <end position="150"/>
    </location>
</feature>
<feature type="compositionally biased region" description="Basic and acidic residues" evidence="1">
    <location>
        <begin position="249"/>
        <end position="311"/>
    </location>
</feature>